<dbReference type="EMBL" id="JAUCMX010000014">
    <property type="protein sequence ID" value="KAK3523558.1"/>
    <property type="molecule type" value="Genomic_DNA"/>
</dbReference>
<feature type="region of interest" description="Disordered" evidence="1">
    <location>
        <begin position="44"/>
        <end position="63"/>
    </location>
</feature>
<accession>A0AAE0QK09</accession>
<protein>
    <submittedName>
        <fullName evidence="2">Uncharacterized protein</fullName>
    </submittedName>
</protein>
<keyword evidence="3" id="KW-1185">Reference proteome</keyword>
<evidence type="ECO:0000313" key="3">
    <source>
        <dbReference type="Proteomes" id="UP001274896"/>
    </source>
</evidence>
<gene>
    <name evidence="2" type="ORF">QTP70_002468</name>
</gene>
<evidence type="ECO:0000313" key="2">
    <source>
        <dbReference type="EMBL" id="KAK3523558.1"/>
    </source>
</evidence>
<dbReference type="PANTHER" id="PTHR47510">
    <property type="entry name" value="REVERSE TRANSCRIPTASE DOMAIN-CONTAINING PROTEIN"/>
    <property type="match status" value="1"/>
</dbReference>
<proteinExistence type="predicted"/>
<organism evidence="2 3">
    <name type="scientific">Hemibagrus guttatus</name>
    <dbReference type="NCBI Taxonomy" id="175788"/>
    <lineage>
        <taxon>Eukaryota</taxon>
        <taxon>Metazoa</taxon>
        <taxon>Chordata</taxon>
        <taxon>Craniata</taxon>
        <taxon>Vertebrata</taxon>
        <taxon>Euteleostomi</taxon>
        <taxon>Actinopterygii</taxon>
        <taxon>Neopterygii</taxon>
        <taxon>Teleostei</taxon>
        <taxon>Ostariophysi</taxon>
        <taxon>Siluriformes</taxon>
        <taxon>Bagridae</taxon>
        <taxon>Hemibagrus</taxon>
    </lineage>
</organism>
<reference evidence="2" key="1">
    <citation type="submission" date="2023-06" db="EMBL/GenBank/DDBJ databases">
        <title>Male Hemibagrus guttatus genome.</title>
        <authorList>
            <person name="Bian C."/>
        </authorList>
    </citation>
    <scope>NUCLEOTIDE SEQUENCE</scope>
    <source>
        <strain evidence="2">Male_cb2023</strain>
        <tissue evidence="2">Muscle</tissue>
    </source>
</reference>
<evidence type="ECO:0000256" key="1">
    <source>
        <dbReference type="SAM" id="MobiDB-lite"/>
    </source>
</evidence>
<name>A0AAE0QK09_9TELE</name>
<dbReference type="AlphaFoldDB" id="A0AAE0QK09"/>
<sequence>MEIMHQPTCMMTYGKSFAILAYCRDQASSPPNGGGWERIRRKRCERKRKHDKRAGVHARLKTNPSQPELPSILLSNICSLDNKLNYIRLQRTRQLPAYRPLIRRSKLVLKQVRTWPAGVISALQDCFECTNWDMFREAATNGKTTDLEEYTSSVTSYISKCIDDVTISKSITTHSNQKPWMTAKVHVLLKSRDSAFQAGDKDALRTANCLTPREPMATSRAAVTLREHVARQPVHHQLQASFTCL</sequence>
<feature type="compositionally biased region" description="Basic residues" evidence="1">
    <location>
        <begin position="44"/>
        <end position="60"/>
    </location>
</feature>
<comment type="caution">
    <text evidence="2">The sequence shown here is derived from an EMBL/GenBank/DDBJ whole genome shotgun (WGS) entry which is preliminary data.</text>
</comment>
<dbReference type="PANTHER" id="PTHR47510:SF3">
    <property type="entry name" value="ENDO_EXONUCLEASE_PHOSPHATASE DOMAIN-CONTAINING PROTEIN"/>
    <property type="match status" value="1"/>
</dbReference>
<dbReference type="Proteomes" id="UP001274896">
    <property type="component" value="Unassembled WGS sequence"/>
</dbReference>